<keyword evidence="1" id="KW-1133">Transmembrane helix</keyword>
<dbReference type="Pfam" id="PF13400">
    <property type="entry name" value="Tad"/>
    <property type="match status" value="1"/>
</dbReference>
<gene>
    <name evidence="3" type="ORF">EXU32_03430</name>
</gene>
<evidence type="ECO:0000313" key="4">
    <source>
        <dbReference type="Proteomes" id="UP000290408"/>
    </source>
</evidence>
<accession>A0A4P6MV27</accession>
<evidence type="ECO:0000259" key="2">
    <source>
        <dbReference type="Pfam" id="PF13400"/>
    </source>
</evidence>
<dbReference type="InterPro" id="IPR028087">
    <property type="entry name" value="Tad_N"/>
</dbReference>
<proteinExistence type="predicted"/>
<dbReference type="KEGG" id="jli:EXU32_03430"/>
<reference evidence="3 4" key="1">
    <citation type="submission" date="2019-02" db="EMBL/GenBank/DDBJ databases">
        <title>Genomic data mining of an Antarctic deep-sea actinobacterium, Janibacterlimosus P3-3-X1.</title>
        <authorList>
            <person name="Liao L."/>
            <person name="Chen B."/>
        </authorList>
    </citation>
    <scope>NUCLEOTIDE SEQUENCE [LARGE SCALE GENOMIC DNA]</scope>
    <source>
        <strain evidence="3 4">P3-3-X1</strain>
    </source>
</reference>
<dbReference type="Proteomes" id="UP000290408">
    <property type="component" value="Chromosome"/>
</dbReference>
<dbReference type="RefSeq" id="WP_130628638.1">
    <property type="nucleotide sequence ID" value="NZ_CP036164.1"/>
</dbReference>
<sequence>MTSLRAAVRQRWRDDSGQLSVLVLGLTVIAMTLIIGGLAVTSVQISRMRLLDAADSAALGATDDGAERIYDDGVGADLPLDDASVRESAATHLSERSRPHGLESWAVAPGTGSPDGRTAVVVLTGEADLPLIGGLLQSMGGSVTLTVESRARAGVVTAPQ</sequence>
<dbReference type="STRING" id="1216970.GCA_001570985_00359"/>
<dbReference type="AlphaFoldDB" id="A0A4P6MV27"/>
<evidence type="ECO:0000313" key="3">
    <source>
        <dbReference type="EMBL" id="QBF45400.1"/>
    </source>
</evidence>
<evidence type="ECO:0000256" key="1">
    <source>
        <dbReference type="SAM" id="Phobius"/>
    </source>
</evidence>
<dbReference type="OrthoDB" id="4869265at2"/>
<keyword evidence="4" id="KW-1185">Reference proteome</keyword>
<keyword evidence="1" id="KW-0812">Transmembrane</keyword>
<dbReference type="EMBL" id="CP036164">
    <property type="protein sequence ID" value="QBF45400.1"/>
    <property type="molecule type" value="Genomic_DNA"/>
</dbReference>
<feature type="domain" description="Putative Flp pilus-assembly TadG-like N-terminal" evidence="2">
    <location>
        <begin position="17"/>
        <end position="61"/>
    </location>
</feature>
<organism evidence="3 4">
    <name type="scientific">Janibacter limosus</name>
    <dbReference type="NCBI Taxonomy" id="53458"/>
    <lineage>
        <taxon>Bacteria</taxon>
        <taxon>Bacillati</taxon>
        <taxon>Actinomycetota</taxon>
        <taxon>Actinomycetes</taxon>
        <taxon>Micrococcales</taxon>
        <taxon>Intrasporangiaceae</taxon>
        <taxon>Janibacter</taxon>
    </lineage>
</organism>
<protein>
    <recommendedName>
        <fullName evidence="2">Putative Flp pilus-assembly TadG-like N-terminal domain-containing protein</fullName>
    </recommendedName>
</protein>
<keyword evidence="1" id="KW-0472">Membrane</keyword>
<feature type="transmembrane region" description="Helical" evidence="1">
    <location>
        <begin position="20"/>
        <end position="40"/>
    </location>
</feature>
<name>A0A4P6MV27_9MICO</name>